<dbReference type="InterPro" id="IPR003660">
    <property type="entry name" value="HAMP_dom"/>
</dbReference>
<feature type="transmembrane region" description="Helical" evidence="13">
    <location>
        <begin position="336"/>
        <end position="354"/>
    </location>
</feature>
<dbReference type="Gene3D" id="6.10.340.10">
    <property type="match status" value="1"/>
</dbReference>
<evidence type="ECO:0000313" key="17">
    <source>
        <dbReference type="EMBL" id="TCJ17149.1"/>
    </source>
</evidence>
<dbReference type="SMART" id="SM00283">
    <property type="entry name" value="MA"/>
    <property type="match status" value="1"/>
</dbReference>
<dbReference type="SUPFAM" id="SSF55785">
    <property type="entry name" value="PYP-like sensor domain (PAS domain)"/>
    <property type="match status" value="2"/>
</dbReference>
<feature type="region of interest" description="Disordered" evidence="12">
    <location>
        <begin position="890"/>
        <end position="915"/>
    </location>
</feature>
<dbReference type="InterPro" id="IPR004090">
    <property type="entry name" value="Chemotax_Me-accpt_rcpt"/>
</dbReference>
<keyword evidence="2" id="KW-1003">Cell membrane</keyword>
<comment type="similarity">
    <text evidence="9">Belongs to the methyl-accepting chemotaxis (MCP) protein family.</text>
</comment>
<dbReference type="Pfam" id="PF00672">
    <property type="entry name" value="HAMP"/>
    <property type="match status" value="1"/>
</dbReference>
<evidence type="ECO:0000259" key="16">
    <source>
        <dbReference type="PROSITE" id="PS50885"/>
    </source>
</evidence>
<dbReference type="GO" id="GO:0004888">
    <property type="term" value="F:transmembrane signaling receptor activity"/>
    <property type="evidence" value="ECO:0007669"/>
    <property type="project" value="InterPro"/>
</dbReference>
<dbReference type="Gene3D" id="3.30.450.20">
    <property type="entry name" value="PAS domain"/>
    <property type="match status" value="2"/>
</dbReference>
<evidence type="ECO:0000256" key="11">
    <source>
        <dbReference type="SAM" id="Coils"/>
    </source>
</evidence>
<evidence type="ECO:0000256" key="7">
    <source>
        <dbReference type="ARBA" id="ARBA00022989"/>
    </source>
</evidence>
<dbReference type="InterPro" id="IPR004089">
    <property type="entry name" value="MCPsignal_dom"/>
</dbReference>
<keyword evidence="7 13" id="KW-1133">Transmembrane helix</keyword>
<dbReference type="GO" id="GO:0052131">
    <property type="term" value="P:positive aerotaxis"/>
    <property type="evidence" value="ECO:0007669"/>
    <property type="project" value="UniProtKB-ARBA"/>
</dbReference>
<evidence type="ECO:0000256" key="5">
    <source>
        <dbReference type="ARBA" id="ARBA00022519"/>
    </source>
</evidence>
<dbReference type="GO" id="GO:0005886">
    <property type="term" value="C:plasma membrane"/>
    <property type="evidence" value="ECO:0007669"/>
    <property type="project" value="UniProtKB-SubCell"/>
</dbReference>
<dbReference type="Gene3D" id="1.10.287.950">
    <property type="entry name" value="Methyl-accepting chemotaxis protein"/>
    <property type="match status" value="1"/>
</dbReference>
<proteinExistence type="inferred from homology"/>
<evidence type="ECO:0000256" key="1">
    <source>
        <dbReference type="ARBA" id="ARBA00004429"/>
    </source>
</evidence>
<evidence type="ECO:0000256" key="6">
    <source>
        <dbReference type="ARBA" id="ARBA00022692"/>
    </source>
</evidence>
<dbReference type="PRINTS" id="PR00260">
    <property type="entry name" value="CHEMTRNSDUCR"/>
</dbReference>
<reference evidence="17 18" key="1">
    <citation type="submission" date="2019-03" db="EMBL/GenBank/DDBJ databases">
        <title>Genome sequence of Thiobacillaceae bacterium LSR1, a sulfur-oxidizing bacterium isolated from freshwater sediment.</title>
        <authorList>
            <person name="Li S."/>
        </authorList>
    </citation>
    <scope>NUCLEOTIDE SEQUENCE [LARGE SCALE GENOMIC DNA]</scope>
    <source>
        <strain evidence="17 18">LSR1</strain>
    </source>
</reference>
<dbReference type="OrthoDB" id="9813966at2"/>
<dbReference type="Pfam" id="PF18947">
    <property type="entry name" value="HAMP_2"/>
    <property type="match status" value="1"/>
</dbReference>
<feature type="compositionally biased region" description="Polar residues" evidence="12">
    <location>
        <begin position="645"/>
        <end position="669"/>
    </location>
</feature>
<feature type="domain" description="Methyl-accepting transducer" evidence="14">
    <location>
        <begin position="629"/>
        <end position="858"/>
    </location>
</feature>
<evidence type="ECO:0000259" key="15">
    <source>
        <dbReference type="PROSITE" id="PS50112"/>
    </source>
</evidence>
<keyword evidence="5" id="KW-0997">Cell inner membrane</keyword>
<feature type="compositionally biased region" description="Low complexity" evidence="12">
    <location>
        <begin position="890"/>
        <end position="901"/>
    </location>
</feature>
<dbReference type="FunFam" id="3.30.450.20:FF:000046">
    <property type="entry name" value="Aerotaxis sensor receptor"/>
    <property type="match status" value="1"/>
</dbReference>
<keyword evidence="6 13" id="KW-0812">Transmembrane</keyword>
<sequence>MRINMPVTGVERMMRDDEEIISTTDTKGIITLVNRYLVEISGFTEAELIGAPHNIFRHPDMPAEAFKDLWDTIKAGKPWIGLVKNRCKNGDHYWVEAHVAPIWKSGQLTGYLSVRRKPTREAVAAAEALYKQIRDGKAKLHPGGWRAWLKRVTVHQTLIGAAAASGLVVSLALFYAVVGGMGAQKSSYENYLNREVVLEKKYEALYAQGLQVGQATRNIMLDPANKKAYDNYDKARADIAQLLGEIDLLDDSATGQARLKEITAIFERMKASEDTLFGHVKAGEAAAAVENLNKDTTPLWRDVKKVILDGIAEQEKASEQMHTQVNEASSSARTKVIVLAGLTVVVALFVFTLIGRNLARRLKRTDEIFLRLAEGIYDSKIPLDRKDEIGLVMEAIEAMQTKLGFDILEARKIADENLRIRIALDSSTAAITISDVDGLLKHMTPAAIKLFNAVGRQGRKADNLIGSKLTDFFDDPAITARFKHAMDAREAVEFTFNGHVLHWDSGPITDARGKHIGRVSQWVDRTTEVAVEQEVANLVQAAAGGDYSQRIGLEGKAGFFKQLAEGINRVVDTSEQGIHDVGSVLKALADGDLTRQMQGDYQGLFAELRDNANATVGKLQEIIGQIREATDAINTAAREIATGNADLSSRTESQASSLEETASSMDELTSTVKQNADNSRQANQLAKGASDIAIRGGDIVGHVVGTMGAIAESSKKIADIISVIDGIAFQTNILALNAAVEAARAGEQGRGFAVVAGEVRNLAQRSAAAAKEIKELISDSVDKVNNGYKQVENAGQTMQEIVDAVKRVTDIMGEITAASVEQSQGIGQVNTAVTQMDEMTQQNAALVEEAAAAAESLQDQANGLAEAVAVFRVAATGKRAVAAKAAPARLAAPAAKPAARLPKPPASDDGEWEEF</sequence>
<dbReference type="PANTHER" id="PTHR43531">
    <property type="entry name" value="PROTEIN ICFG"/>
    <property type="match status" value="1"/>
</dbReference>
<dbReference type="InterPro" id="IPR035965">
    <property type="entry name" value="PAS-like_dom_sf"/>
</dbReference>
<dbReference type="PANTHER" id="PTHR43531:SF14">
    <property type="entry name" value="METHYL-ACCEPTING CHEMOTAXIS PROTEIN I-RELATED"/>
    <property type="match status" value="1"/>
</dbReference>
<evidence type="ECO:0000256" key="12">
    <source>
        <dbReference type="SAM" id="MobiDB-lite"/>
    </source>
</evidence>
<dbReference type="CDD" id="cd11386">
    <property type="entry name" value="MCP_signal"/>
    <property type="match status" value="1"/>
</dbReference>
<feature type="transmembrane region" description="Helical" evidence="13">
    <location>
        <begin position="158"/>
        <end position="178"/>
    </location>
</feature>
<organism evidence="17 18">
    <name type="scientific">Parasulfuritortus cantonensis</name>
    <dbReference type="NCBI Taxonomy" id="2528202"/>
    <lineage>
        <taxon>Bacteria</taxon>
        <taxon>Pseudomonadati</taxon>
        <taxon>Pseudomonadota</taxon>
        <taxon>Betaproteobacteria</taxon>
        <taxon>Nitrosomonadales</taxon>
        <taxon>Thiobacillaceae</taxon>
        <taxon>Parasulfuritortus</taxon>
    </lineage>
</organism>
<dbReference type="Pfam" id="PF08447">
    <property type="entry name" value="PAS_3"/>
    <property type="match status" value="1"/>
</dbReference>
<evidence type="ECO:0000259" key="14">
    <source>
        <dbReference type="PROSITE" id="PS50111"/>
    </source>
</evidence>
<dbReference type="SUPFAM" id="SSF58104">
    <property type="entry name" value="Methyl-accepting chemotaxis protein (MCP) signaling domain"/>
    <property type="match status" value="2"/>
</dbReference>
<evidence type="ECO:0000313" key="18">
    <source>
        <dbReference type="Proteomes" id="UP000295443"/>
    </source>
</evidence>
<dbReference type="FunFam" id="1.10.287.950:FF:000001">
    <property type="entry name" value="Methyl-accepting chemotaxis sensory transducer"/>
    <property type="match status" value="1"/>
</dbReference>
<feature type="domain" description="PAS" evidence="15">
    <location>
        <begin position="21"/>
        <end position="76"/>
    </location>
</feature>
<accession>A0A4R1BIQ0</accession>
<protein>
    <submittedName>
        <fullName evidence="17">PAS domain S-box protein</fullName>
    </submittedName>
</protein>
<keyword evidence="8 13" id="KW-0472">Membrane</keyword>
<dbReference type="InterPro" id="IPR000014">
    <property type="entry name" value="PAS"/>
</dbReference>
<dbReference type="PROSITE" id="PS50111">
    <property type="entry name" value="CHEMOTAXIS_TRANSDUC_2"/>
    <property type="match status" value="1"/>
</dbReference>
<feature type="domain" description="HAMP" evidence="16">
    <location>
        <begin position="356"/>
        <end position="408"/>
    </location>
</feature>
<keyword evidence="4" id="KW-0145">Chemotaxis</keyword>
<feature type="region of interest" description="Disordered" evidence="12">
    <location>
        <begin position="644"/>
        <end position="669"/>
    </location>
</feature>
<dbReference type="PROSITE" id="PS50112">
    <property type="entry name" value="PAS"/>
    <property type="match status" value="1"/>
</dbReference>
<keyword evidence="3" id="KW-0488">Methylation</keyword>
<keyword evidence="11" id="KW-0175">Coiled coil</keyword>
<keyword evidence="10" id="KW-0807">Transducer</keyword>
<evidence type="ECO:0000256" key="9">
    <source>
        <dbReference type="ARBA" id="ARBA00029447"/>
    </source>
</evidence>
<name>A0A4R1BIQ0_9PROT</name>
<dbReference type="Proteomes" id="UP000295443">
    <property type="component" value="Unassembled WGS sequence"/>
</dbReference>
<dbReference type="InterPro" id="IPR051310">
    <property type="entry name" value="MCP_chemotaxis"/>
</dbReference>
<keyword evidence="18" id="KW-1185">Reference proteome</keyword>
<dbReference type="AlphaFoldDB" id="A0A4R1BIQ0"/>
<evidence type="ECO:0000256" key="10">
    <source>
        <dbReference type="PROSITE-ProRule" id="PRU00284"/>
    </source>
</evidence>
<gene>
    <name evidence="17" type="ORF">EZJ19_04150</name>
</gene>
<comment type="subcellular location">
    <subcellularLocation>
        <location evidence="1">Cell inner membrane</location>
        <topology evidence="1">Multi-pass membrane protein</topology>
    </subcellularLocation>
</comment>
<dbReference type="EMBL" id="SJZB01000014">
    <property type="protein sequence ID" value="TCJ17149.1"/>
    <property type="molecule type" value="Genomic_DNA"/>
</dbReference>
<dbReference type="GO" id="GO:0007165">
    <property type="term" value="P:signal transduction"/>
    <property type="evidence" value="ECO:0007669"/>
    <property type="project" value="UniProtKB-KW"/>
</dbReference>
<dbReference type="CDD" id="cd00130">
    <property type="entry name" value="PAS"/>
    <property type="match status" value="1"/>
</dbReference>
<dbReference type="NCBIfam" id="TIGR00229">
    <property type="entry name" value="sensory_box"/>
    <property type="match status" value="1"/>
</dbReference>
<feature type="coiled-coil region" evidence="11">
    <location>
        <begin position="829"/>
        <end position="867"/>
    </location>
</feature>
<dbReference type="Pfam" id="PF00015">
    <property type="entry name" value="MCPsignal"/>
    <property type="match status" value="1"/>
</dbReference>
<evidence type="ECO:0000256" key="8">
    <source>
        <dbReference type="ARBA" id="ARBA00023136"/>
    </source>
</evidence>
<evidence type="ECO:0000256" key="2">
    <source>
        <dbReference type="ARBA" id="ARBA00022475"/>
    </source>
</evidence>
<evidence type="ECO:0000256" key="3">
    <source>
        <dbReference type="ARBA" id="ARBA00022481"/>
    </source>
</evidence>
<dbReference type="PROSITE" id="PS50885">
    <property type="entry name" value="HAMP"/>
    <property type="match status" value="2"/>
</dbReference>
<dbReference type="CDD" id="cd06225">
    <property type="entry name" value="HAMP"/>
    <property type="match status" value="1"/>
</dbReference>
<dbReference type="SMART" id="SM00091">
    <property type="entry name" value="PAS"/>
    <property type="match status" value="2"/>
</dbReference>
<feature type="domain" description="HAMP" evidence="16">
    <location>
        <begin position="578"/>
        <end position="624"/>
    </location>
</feature>
<comment type="caution">
    <text evidence="17">The sequence shown here is derived from an EMBL/GenBank/DDBJ whole genome shotgun (WGS) entry which is preliminary data.</text>
</comment>
<evidence type="ECO:0000256" key="13">
    <source>
        <dbReference type="SAM" id="Phobius"/>
    </source>
</evidence>
<evidence type="ECO:0000256" key="4">
    <source>
        <dbReference type="ARBA" id="ARBA00022500"/>
    </source>
</evidence>
<dbReference type="SMART" id="SM00304">
    <property type="entry name" value="HAMP"/>
    <property type="match status" value="2"/>
</dbReference>
<dbReference type="InterPro" id="IPR013655">
    <property type="entry name" value="PAS_fold_3"/>
</dbReference>
<dbReference type="RefSeq" id="WP_131445032.1">
    <property type="nucleotide sequence ID" value="NZ_SJZB01000014.1"/>
</dbReference>